<feature type="region of interest" description="Disordered" evidence="4">
    <location>
        <begin position="927"/>
        <end position="954"/>
    </location>
</feature>
<keyword evidence="7" id="KW-1185">Reference proteome</keyword>
<dbReference type="PANTHER" id="PTHR43261:SF1">
    <property type="entry name" value="RIBOSOME-RELEASING FACTOR 2, MITOCHONDRIAL"/>
    <property type="match status" value="1"/>
</dbReference>
<dbReference type="Pfam" id="PF00009">
    <property type="entry name" value="GTP_EFTU"/>
    <property type="match status" value="1"/>
</dbReference>
<feature type="region of interest" description="Disordered" evidence="4">
    <location>
        <begin position="575"/>
        <end position="600"/>
    </location>
</feature>
<dbReference type="PhylomeDB" id="A0A060RWI4"/>
<dbReference type="VEuPathDB" id="PlasmoDB:PRG01_1238700"/>
<dbReference type="EMBL" id="HG810773">
    <property type="protein sequence ID" value="CDO65628.1"/>
    <property type="molecule type" value="Genomic_DNA"/>
</dbReference>
<dbReference type="SUPFAM" id="SSF54980">
    <property type="entry name" value="EF-G C-terminal domain-like"/>
    <property type="match status" value="2"/>
</dbReference>
<keyword evidence="3" id="KW-0342">GTP-binding</keyword>
<dbReference type="GO" id="GO:0005525">
    <property type="term" value="F:GTP binding"/>
    <property type="evidence" value="ECO:0007669"/>
    <property type="project" value="UniProtKB-KW"/>
</dbReference>
<evidence type="ECO:0000256" key="1">
    <source>
        <dbReference type="ARBA" id="ARBA00022741"/>
    </source>
</evidence>
<dbReference type="VEuPathDB" id="PlasmoDB:PRCDC_1234600"/>
<feature type="compositionally biased region" description="Basic and acidic residues" evidence="4">
    <location>
        <begin position="927"/>
        <end position="942"/>
    </location>
</feature>
<name>A0A060RWI4_PLARE</name>
<evidence type="ECO:0000259" key="5">
    <source>
        <dbReference type="PROSITE" id="PS51722"/>
    </source>
</evidence>
<dbReference type="InterPro" id="IPR009000">
    <property type="entry name" value="Transl_B-barrel_sf"/>
</dbReference>
<evidence type="ECO:0000256" key="2">
    <source>
        <dbReference type="ARBA" id="ARBA00022917"/>
    </source>
</evidence>
<dbReference type="NCBIfam" id="TIGR00231">
    <property type="entry name" value="small_GTP"/>
    <property type="match status" value="1"/>
</dbReference>
<dbReference type="GO" id="GO:0032790">
    <property type="term" value="P:ribosome disassembly"/>
    <property type="evidence" value="ECO:0007669"/>
    <property type="project" value="TreeGrafter"/>
</dbReference>
<dbReference type="InterPro" id="IPR014721">
    <property type="entry name" value="Ribsml_uS5_D2-typ_fold_subgr"/>
</dbReference>
<sequence>MFKSVCVYKNSFWKYKKRFFSKKLVNIGILAHIDAGKTTISEDILYQSKEIKVKGNINDQNTQLDFLKQERERGITIKSAYSCFEWHKIKVNLIDTPGHIDFSNETFISLCVLDKCIIVIDSKEGVQIQTINIFRYIKENLPIYFFLNKMDINHIDIDSNFLSIKNRLTKKGLLITYPIYENKKLKYILDIPSMVLYSYPQINYGQTFMYNSYFLKTLLEGSLYEKKLYSHFVMINPKPDTLSKENKNKNNINILNVLNDDIIDYIIKKREEIIEILCDLDYTIEYKYLNNIPISYEHFKNSLSLCIDKKYIFPIFSGSALHSYGVHILLDYITHDNEMEKGMKNGMEEENDVEMEKGMKNGMEEENDVEMEKGMKNGMEEENVVEMEKGMKNGMEEENDVEMEKEREMNHNKERTNNNTNETPFLSYEKINKDKYNIYQNKKCGNNSDMYHPYDTTYNHNNLIKNTDIIKNNIIFNNKKAFNSIYKTIIFIFKLANEKNGFNTFCKVFKGKLSKNTKLLNLRNKKTEIVKGIYKVKADRYITTNVLDTNDIGMVRGFENIILCDIICEKDDEKSSHNNNDFPSEDQMTHHNKQNNEYRHRNHIENTFNELYHKSYKEDEKNHALLEGTYSQNNLFIGHNDLPPFSDIYKLLKDEIPNKQWLYFLKSYKKRIGKNIIVCTCAIEPKEYKKEKDLKNILKQICLEDNSILVFTDKNNKLVIGSIGILNIEVIIDKIKNDYNIDIKTSPVEIIQKEYIQGYYENSIKKEMKVGSYISTIIVGFVIKEKDEFIDISSYVQNVLKHEKISHFLSSEERIKNNIYNNKYNNNKLNIPDNLDKGNNLLLYDDIRFEDNKKMYISTTNDDRQNYDEHDNTNILDNMEIKTITEKDRKKNYLYNNLKLGNSKSMYDTKGVKNSVHKYNDSHDKIHLKDNIKDHPPHKQSIDDEPELLCDDDNDDDDDDDVDEYLLNFNYDTLFENSVTVHKDVLLYIDELKKMNKKKKNVYDNILNSCIISLKNCLSNGYHTNGNIINTEIIIKNLKIFDTSTTAVAKYACNHLYYEMIKKANIQIVNPLSLILIQTDEAYTGIIVKDLIQYRNGNIIQIMKNKESDFKLMKIYAIIPVKFTHNYSSILRSISSGHANFLMTFCGYKKC</sequence>
<dbReference type="SUPFAM" id="SSF52540">
    <property type="entry name" value="P-loop containing nucleoside triphosphate hydrolases"/>
    <property type="match status" value="1"/>
</dbReference>
<dbReference type="GO" id="GO:0032543">
    <property type="term" value="P:mitochondrial translation"/>
    <property type="evidence" value="ECO:0007669"/>
    <property type="project" value="TreeGrafter"/>
</dbReference>
<dbReference type="InterPro" id="IPR000795">
    <property type="entry name" value="T_Tr_GTP-bd_dom"/>
</dbReference>
<feature type="domain" description="Tr-type G" evidence="5">
    <location>
        <begin position="22"/>
        <end position="344"/>
    </location>
</feature>
<evidence type="ECO:0000256" key="3">
    <source>
        <dbReference type="ARBA" id="ARBA00023134"/>
    </source>
</evidence>
<dbReference type="InterPro" id="IPR005225">
    <property type="entry name" value="Small_GTP-bd"/>
</dbReference>
<dbReference type="Gene3D" id="3.30.230.10">
    <property type="match status" value="1"/>
</dbReference>
<reference evidence="6" key="2">
    <citation type="submission" date="2014-05" db="EMBL/GenBank/DDBJ databases">
        <title>The genome sequences of chimpanzee malaria parasites reveal the path to human adaptation.</title>
        <authorList>
            <person name="Otto T.D."/>
            <person name="Rayner J.C."/>
            <person name="Boehme U."/>
            <person name="Pain A."/>
            <person name="Spottiswoode N."/>
            <person name="Sanders M."/>
            <person name="Quail M."/>
            <person name="Ollomo B."/>
            <person name="Renaud F."/>
            <person name="Thomas A.W."/>
            <person name="Prugnolle F."/>
            <person name="Conway D.J."/>
            <person name="Newbold C."/>
            <person name="Berriman M."/>
        </authorList>
    </citation>
    <scope>NUCLEOTIDE SEQUENCE [LARGE SCALE GENOMIC DNA]</scope>
    <source>
        <strain evidence="6">CDC</strain>
    </source>
</reference>
<dbReference type="CDD" id="cd01514">
    <property type="entry name" value="Elongation_Factor_C"/>
    <property type="match status" value="1"/>
</dbReference>
<organism evidence="6 7">
    <name type="scientific">Plasmodium reichenowi</name>
    <dbReference type="NCBI Taxonomy" id="5854"/>
    <lineage>
        <taxon>Eukaryota</taxon>
        <taxon>Sar</taxon>
        <taxon>Alveolata</taxon>
        <taxon>Apicomplexa</taxon>
        <taxon>Aconoidasida</taxon>
        <taxon>Haemosporida</taxon>
        <taxon>Plasmodiidae</taxon>
        <taxon>Plasmodium</taxon>
        <taxon>Plasmodium (Laverania)</taxon>
    </lineage>
</organism>
<dbReference type="Gene3D" id="3.30.70.240">
    <property type="match status" value="1"/>
</dbReference>
<dbReference type="PROSITE" id="PS00301">
    <property type="entry name" value="G_TR_1"/>
    <property type="match status" value="1"/>
</dbReference>
<dbReference type="SUPFAM" id="SSF50447">
    <property type="entry name" value="Translation proteins"/>
    <property type="match status" value="1"/>
</dbReference>
<gene>
    <name evidence="6" type="ORF">PRCDC_1234600</name>
</gene>
<dbReference type="GO" id="GO:0005739">
    <property type="term" value="C:mitochondrion"/>
    <property type="evidence" value="ECO:0007669"/>
    <property type="project" value="TreeGrafter"/>
</dbReference>
<reference evidence="6" key="1">
    <citation type="submission" date="2014-01" db="EMBL/GenBank/DDBJ databases">
        <authorList>
            <person name="Aslett M."/>
        </authorList>
    </citation>
    <scope>NUCLEOTIDE SEQUENCE</scope>
    <source>
        <strain evidence="6">CDC</strain>
    </source>
</reference>
<dbReference type="Pfam" id="PF00679">
    <property type="entry name" value="EFG_C"/>
    <property type="match status" value="1"/>
</dbReference>
<dbReference type="AlphaFoldDB" id="A0A060RWI4"/>
<dbReference type="InterPro" id="IPR035647">
    <property type="entry name" value="EFG_III/V"/>
</dbReference>
<dbReference type="Pfam" id="PF14492">
    <property type="entry name" value="EFG_III"/>
    <property type="match status" value="1"/>
</dbReference>
<feature type="compositionally biased region" description="Acidic residues" evidence="4">
    <location>
        <begin position="943"/>
        <end position="954"/>
    </location>
</feature>
<dbReference type="InterPro" id="IPR041095">
    <property type="entry name" value="EFG_II"/>
</dbReference>
<dbReference type="Gene3D" id="2.40.30.10">
    <property type="entry name" value="Translation factors"/>
    <property type="match status" value="1"/>
</dbReference>
<dbReference type="PRINTS" id="PR00315">
    <property type="entry name" value="ELONGATNFCT"/>
</dbReference>
<keyword evidence="1" id="KW-0547">Nucleotide-binding</keyword>
<dbReference type="PROSITE" id="PS51722">
    <property type="entry name" value="G_TR_2"/>
    <property type="match status" value="1"/>
</dbReference>
<evidence type="ECO:0000256" key="4">
    <source>
        <dbReference type="SAM" id="MobiDB-lite"/>
    </source>
</evidence>
<dbReference type="FunFam" id="2.40.30.10:FF:000112">
    <property type="entry name" value="TetQ GTPase"/>
    <property type="match status" value="1"/>
</dbReference>
<dbReference type="Gene3D" id="3.30.70.870">
    <property type="entry name" value="Elongation Factor G (Translational Gtpase), domain 3"/>
    <property type="match status" value="1"/>
</dbReference>
<dbReference type="Proteomes" id="UP000027581">
    <property type="component" value="Unassembled WGS sequence"/>
</dbReference>
<keyword evidence="2" id="KW-0648">Protein biosynthesis</keyword>
<dbReference type="InterPro" id="IPR000640">
    <property type="entry name" value="EFG_V-like"/>
</dbReference>
<evidence type="ECO:0000313" key="7">
    <source>
        <dbReference type="Proteomes" id="UP000027581"/>
    </source>
</evidence>
<dbReference type="InterPro" id="IPR031157">
    <property type="entry name" value="G_TR_CS"/>
</dbReference>
<proteinExistence type="predicted"/>
<dbReference type="Gene3D" id="3.40.50.300">
    <property type="entry name" value="P-loop containing nucleotide triphosphate hydrolases"/>
    <property type="match status" value="1"/>
</dbReference>
<accession>A0A060RWI4</accession>
<dbReference type="GO" id="GO:0003924">
    <property type="term" value="F:GTPase activity"/>
    <property type="evidence" value="ECO:0007669"/>
    <property type="project" value="InterPro"/>
</dbReference>
<evidence type="ECO:0000313" key="6">
    <source>
        <dbReference type="EMBL" id="CDO65628.1"/>
    </source>
</evidence>
<dbReference type="PANTHER" id="PTHR43261">
    <property type="entry name" value="TRANSLATION ELONGATION FACTOR G-RELATED"/>
    <property type="match status" value="1"/>
</dbReference>
<dbReference type="InterPro" id="IPR027417">
    <property type="entry name" value="P-loop_NTPase"/>
</dbReference>
<protein>
    <submittedName>
        <fullName evidence="6">TetQ family GTPase, putative</fullName>
    </submittedName>
</protein>